<accession>A0A6G8RWI8</accession>
<evidence type="ECO:0000313" key="1">
    <source>
        <dbReference type="EMBL" id="QIO06210.1"/>
    </source>
</evidence>
<name>A0A6G8RWI8_9GAMM</name>
<gene>
    <name evidence="1" type="ORF">G8E00_09690</name>
</gene>
<dbReference type="Proteomes" id="UP000502297">
    <property type="component" value="Chromosome"/>
</dbReference>
<evidence type="ECO:0008006" key="3">
    <source>
        <dbReference type="Google" id="ProtNLM"/>
    </source>
</evidence>
<dbReference type="PROSITE" id="PS51257">
    <property type="entry name" value="PROKAR_LIPOPROTEIN"/>
    <property type="match status" value="1"/>
</dbReference>
<organism evidence="1 2">
    <name type="scientific">Acinetobacter shaoyimingii</name>
    <dbReference type="NCBI Taxonomy" id="2715164"/>
    <lineage>
        <taxon>Bacteria</taxon>
        <taxon>Pseudomonadati</taxon>
        <taxon>Pseudomonadota</taxon>
        <taxon>Gammaproteobacteria</taxon>
        <taxon>Moraxellales</taxon>
        <taxon>Moraxellaceae</taxon>
        <taxon>Acinetobacter</taxon>
    </lineage>
</organism>
<reference evidence="1 2" key="1">
    <citation type="submission" date="2020-03" db="EMBL/GenBank/DDBJ databases">
        <authorList>
            <person name="Zhu W."/>
        </authorList>
    </citation>
    <scope>NUCLEOTIDE SEQUENCE [LARGE SCALE GENOMIC DNA]</scope>
    <source>
        <strain evidence="1 2">323-1</strain>
    </source>
</reference>
<dbReference type="EMBL" id="CP049801">
    <property type="protein sequence ID" value="QIO06210.1"/>
    <property type="molecule type" value="Genomic_DNA"/>
</dbReference>
<protein>
    <recommendedName>
        <fullName evidence="3">Lipoprotein</fullName>
    </recommendedName>
</protein>
<evidence type="ECO:0000313" key="2">
    <source>
        <dbReference type="Proteomes" id="UP000502297"/>
    </source>
</evidence>
<dbReference type="AlphaFoldDB" id="A0A6G8RWI8"/>
<dbReference type="RefSeq" id="WP_166224151.1">
    <property type="nucleotide sequence ID" value="NZ_CP049801.1"/>
</dbReference>
<proteinExistence type="predicted"/>
<sequence length="71" mass="8233">MLKIIITSGFLLSLIGCSSLPSEQENMDTYLKNQSIRENTANMSEFEKQRYYSEHHLGPIPAQPNYKKNRQ</sequence>
<dbReference type="KEGG" id="asha:G8E00_09690"/>
<keyword evidence="2" id="KW-1185">Reference proteome</keyword>